<evidence type="ECO:0000313" key="5">
    <source>
        <dbReference type="EMBL" id="GHH59710.1"/>
    </source>
</evidence>
<evidence type="ECO:0000256" key="1">
    <source>
        <dbReference type="ARBA" id="ARBA00023125"/>
    </source>
</evidence>
<gene>
    <name evidence="5" type="ORF">GCM10017774_82940</name>
</gene>
<keyword evidence="6" id="KW-1185">Reference proteome</keyword>
<evidence type="ECO:0008006" key="7">
    <source>
        <dbReference type="Google" id="ProtNLM"/>
    </source>
</evidence>
<keyword evidence="1" id="KW-0238">DNA-binding</keyword>
<dbReference type="InterPro" id="IPR006119">
    <property type="entry name" value="Resolv_N"/>
</dbReference>
<evidence type="ECO:0000313" key="6">
    <source>
        <dbReference type="Proteomes" id="UP000605568"/>
    </source>
</evidence>
<name>A0ABQ3N2J7_9PSEU</name>
<dbReference type="SMART" id="SM00857">
    <property type="entry name" value="Resolvase"/>
    <property type="match status" value="1"/>
</dbReference>
<dbReference type="InterPro" id="IPR050639">
    <property type="entry name" value="SSR_resolvase"/>
</dbReference>
<dbReference type="Pfam" id="PF13408">
    <property type="entry name" value="Zn_ribbon_recom"/>
    <property type="match status" value="1"/>
</dbReference>
<dbReference type="InterPro" id="IPR011109">
    <property type="entry name" value="DNA_bind_recombinase_dom"/>
</dbReference>
<accession>A0ABQ3N2J7</accession>
<dbReference type="Proteomes" id="UP000605568">
    <property type="component" value="Unassembled WGS sequence"/>
</dbReference>
<dbReference type="PANTHER" id="PTHR30461">
    <property type="entry name" value="DNA-INVERTASE FROM LAMBDOID PROPHAGE"/>
    <property type="match status" value="1"/>
</dbReference>
<dbReference type="EMBL" id="BNAR01000022">
    <property type="protein sequence ID" value="GHH59710.1"/>
    <property type="molecule type" value="Genomic_DNA"/>
</dbReference>
<dbReference type="PANTHER" id="PTHR30461:SF2">
    <property type="entry name" value="SERINE RECOMBINASE PINE-RELATED"/>
    <property type="match status" value="1"/>
</dbReference>
<dbReference type="SUPFAM" id="SSF53041">
    <property type="entry name" value="Resolvase-like"/>
    <property type="match status" value="1"/>
</dbReference>
<evidence type="ECO:0000256" key="2">
    <source>
        <dbReference type="ARBA" id="ARBA00023172"/>
    </source>
</evidence>
<dbReference type="Gene3D" id="3.90.1750.20">
    <property type="entry name" value="Putative Large Serine Recombinase, Chain B, Domain 2"/>
    <property type="match status" value="1"/>
</dbReference>
<reference evidence="6" key="1">
    <citation type="journal article" date="2019" name="Int. J. Syst. Evol. Microbiol.">
        <title>The Global Catalogue of Microorganisms (GCM) 10K type strain sequencing project: providing services to taxonomists for standard genome sequencing and annotation.</title>
        <authorList>
            <consortium name="The Broad Institute Genomics Platform"/>
            <consortium name="The Broad Institute Genome Sequencing Center for Infectious Disease"/>
            <person name="Wu L."/>
            <person name="Ma J."/>
        </authorList>
    </citation>
    <scope>NUCLEOTIDE SEQUENCE [LARGE SCALE GENOMIC DNA]</scope>
    <source>
        <strain evidence="6">CGMCC 4.7367</strain>
    </source>
</reference>
<dbReference type="PROSITE" id="PS51737">
    <property type="entry name" value="RECOMBINASE_DNA_BIND"/>
    <property type="match status" value="1"/>
</dbReference>
<dbReference type="InterPro" id="IPR025827">
    <property type="entry name" value="Zn_ribbon_recom_dom"/>
</dbReference>
<proteinExistence type="predicted"/>
<evidence type="ECO:0000259" key="4">
    <source>
        <dbReference type="PROSITE" id="PS51737"/>
    </source>
</evidence>
<sequence length="575" mass="64110">MTERNSGMGTALPKTASIHMGAAIIWGPSLSRRTRAKKVGHAAAGLDLDTVRVGVYMRRSTDDENQPYSIEAQDTRLEAYVQSQPGWKIVKKFKDDASGKNTDRPDLQKAMQWAKANMIDVLLVYRVDRFSRNLCDTVTLLDELESAGVAFRSATEPFDTSTPVGRMMLQLLSMFAQFERDLIVDRVTAGMEKKAEAGQWKGGYPPPGYEMHPDTHKLVKVDTESVIIRLIFDLYTKDRIGSRSIAHEINERGYRTRSGGLWAYKRILTILENRVYLGEIHYRDVITLDAHPPLITPEQFAEAERIMDARGESHARRAANNSDYVATGRLPCPKCRTAMVGTRATGKTKTYRYYTCNKRLKYGTDACDQDRLNADALDQAVLDAVASFYGNQHQLIRDAVDAARKVYESSHETVTAELKTVRTKLASATAKIDKYLDAFEADTFDTDDDFTKERMRAHRTTQKQLQAREAELLEELKNEPTMPDAATLSQVNNNIRTIIQAGNPNQRKAVVETFVVKIKITGPGRMVPVFRVPQTATQAVVANAEGAEPGRPDSAPLSVRACSSLVGQVGLEPTT</sequence>
<comment type="caution">
    <text evidence="5">The sequence shown here is derived from an EMBL/GenBank/DDBJ whole genome shotgun (WGS) entry which is preliminary data.</text>
</comment>
<dbReference type="CDD" id="cd03768">
    <property type="entry name" value="SR_ResInv"/>
    <property type="match status" value="1"/>
</dbReference>
<dbReference type="RefSeq" id="WP_191304904.1">
    <property type="nucleotide sequence ID" value="NZ_BNAR01000022.1"/>
</dbReference>
<dbReference type="InterPro" id="IPR036162">
    <property type="entry name" value="Resolvase-like_N_sf"/>
</dbReference>
<organism evidence="5 6">
    <name type="scientific">Lentzea cavernae</name>
    <dbReference type="NCBI Taxonomy" id="2020703"/>
    <lineage>
        <taxon>Bacteria</taxon>
        <taxon>Bacillati</taxon>
        <taxon>Actinomycetota</taxon>
        <taxon>Actinomycetes</taxon>
        <taxon>Pseudonocardiales</taxon>
        <taxon>Pseudonocardiaceae</taxon>
        <taxon>Lentzea</taxon>
    </lineage>
</organism>
<dbReference type="InterPro" id="IPR038109">
    <property type="entry name" value="DNA_bind_recomb_sf"/>
</dbReference>
<dbReference type="Gene3D" id="3.40.50.1390">
    <property type="entry name" value="Resolvase, N-terminal catalytic domain"/>
    <property type="match status" value="1"/>
</dbReference>
<dbReference type="PROSITE" id="PS51736">
    <property type="entry name" value="RECOMBINASES_3"/>
    <property type="match status" value="1"/>
</dbReference>
<dbReference type="Pfam" id="PF00239">
    <property type="entry name" value="Resolvase"/>
    <property type="match status" value="1"/>
</dbReference>
<keyword evidence="2" id="KW-0233">DNA recombination</keyword>
<feature type="domain" description="Resolvase/invertase-type recombinase catalytic" evidence="3">
    <location>
        <begin position="52"/>
        <end position="198"/>
    </location>
</feature>
<feature type="domain" description="Recombinase" evidence="4">
    <location>
        <begin position="206"/>
        <end position="313"/>
    </location>
</feature>
<evidence type="ECO:0000259" key="3">
    <source>
        <dbReference type="PROSITE" id="PS51736"/>
    </source>
</evidence>
<dbReference type="Pfam" id="PF07508">
    <property type="entry name" value="Recombinase"/>
    <property type="match status" value="1"/>
</dbReference>
<protein>
    <recommendedName>
        <fullName evidence="7">Site-specific DNA recombinase</fullName>
    </recommendedName>
</protein>